<gene>
    <name evidence="1" type="ORF">PORUE0001_0761</name>
</gene>
<organism evidence="1 2">
    <name type="scientific">Porphyromonas uenonis 60-3</name>
    <dbReference type="NCBI Taxonomy" id="596327"/>
    <lineage>
        <taxon>Bacteria</taxon>
        <taxon>Pseudomonadati</taxon>
        <taxon>Bacteroidota</taxon>
        <taxon>Bacteroidia</taxon>
        <taxon>Bacteroidales</taxon>
        <taxon>Porphyromonadaceae</taxon>
        <taxon>Porphyromonas</taxon>
    </lineage>
</organism>
<dbReference type="STRING" id="596327.PORUE0001_0761"/>
<protein>
    <submittedName>
        <fullName evidence="1">Uncharacterized protein</fullName>
    </submittedName>
</protein>
<dbReference type="Proteomes" id="UP000003303">
    <property type="component" value="Unassembled WGS sequence"/>
</dbReference>
<proteinExistence type="predicted"/>
<reference evidence="1 2" key="1">
    <citation type="submission" date="2009-04" db="EMBL/GenBank/DDBJ databases">
        <authorList>
            <person name="Sebastian Y."/>
            <person name="Madupu R."/>
            <person name="Durkin A.S."/>
            <person name="Torralba M."/>
            <person name="Methe B."/>
            <person name="Sutton G.G."/>
            <person name="Strausberg R.L."/>
            <person name="Nelson K.E."/>
        </authorList>
    </citation>
    <scope>NUCLEOTIDE SEQUENCE [LARGE SCALE GENOMIC DNA]</scope>
    <source>
        <strain evidence="1 2">60-3</strain>
    </source>
</reference>
<accession>C2MEE7</accession>
<sequence length="41" mass="4538">MESNHVEMKFGLYFPDRMSPTGVIIAAYTSQNGEKTSNNGD</sequence>
<name>C2MEE7_9PORP</name>
<keyword evidence="2" id="KW-1185">Reference proteome</keyword>
<evidence type="ECO:0000313" key="1">
    <source>
        <dbReference type="EMBL" id="EEK15931.1"/>
    </source>
</evidence>
<dbReference type="EMBL" id="ACLR01000232">
    <property type="protein sequence ID" value="EEK15931.1"/>
    <property type="molecule type" value="Genomic_DNA"/>
</dbReference>
<evidence type="ECO:0000313" key="2">
    <source>
        <dbReference type="Proteomes" id="UP000003303"/>
    </source>
</evidence>
<dbReference type="AlphaFoldDB" id="C2MEE7"/>
<comment type="caution">
    <text evidence="1">The sequence shown here is derived from an EMBL/GenBank/DDBJ whole genome shotgun (WGS) entry which is preliminary data.</text>
</comment>